<protein>
    <submittedName>
        <fullName evidence="3">Uncharacterized protein</fullName>
    </submittedName>
</protein>
<accession>A0A8S1EJ10</accession>
<keyword evidence="2" id="KW-0472">Membrane</keyword>
<feature type="compositionally biased region" description="Basic and acidic residues" evidence="1">
    <location>
        <begin position="1"/>
        <end position="26"/>
    </location>
</feature>
<gene>
    <name evidence="3" type="ORF">CBOVIS_LOCUS3853</name>
</gene>
<sequence>MGRESKKSKNKNCRDEKEKDSDKSDSEQLETSSEEEDDENIEIHGAHGRQERFEDYRFLDYLAIYCFLLIVTFFIDRLIRQYNIPSIF</sequence>
<dbReference type="AlphaFoldDB" id="A0A8S1EJ10"/>
<comment type="caution">
    <text evidence="3">The sequence shown here is derived from an EMBL/GenBank/DDBJ whole genome shotgun (WGS) entry which is preliminary data.</text>
</comment>
<keyword evidence="2" id="KW-1133">Transmembrane helix</keyword>
<reference evidence="3 4" key="1">
    <citation type="submission" date="2020-04" db="EMBL/GenBank/DDBJ databases">
        <authorList>
            <person name="Laetsch R D."/>
            <person name="Stevens L."/>
            <person name="Kumar S."/>
            <person name="Blaxter L. M."/>
        </authorList>
    </citation>
    <scope>NUCLEOTIDE SEQUENCE [LARGE SCALE GENOMIC DNA]</scope>
</reference>
<proteinExistence type="predicted"/>
<evidence type="ECO:0000256" key="1">
    <source>
        <dbReference type="SAM" id="MobiDB-lite"/>
    </source>
</evidence>
<name>A0A8S1EJ10_9PELO</name>
<organism evidence="3 4">
    <name type="scientific">Caenorhabditis bovis</name>
    <dbReference type="NCBI Taxonomy" id="2654633"/>
    <lineage>
        <taxon>Eukaryota</taxon>
        <taxon>Metazoa</taxon>
        <taxon>Ecdysozoa</taxon>
        <taxon>Nematoda</taxon>
        <taxon>Chromadorea</taxon>
        <taxon>Rhabditida</taxon>
        <taxon>Rhabditina</taxon>
        <taxon>Rhabditomorpha</taxon>
        <taxon>Rhabditoidea</taxon>
        <taxon>Rhabditidae</taxon>
        <taxon>Peloderinae</taxon>
        <taxon>Caenorhabditis</taxon>
    </lineage>
</organism>
<keyword evidence="4" id="KW-1185">Reference proteome</keyword>
<dbReference type="EMBL" id="CADEPM010000002">
    <property type="protein sequence ID" value="CAB3401045.1"/>
    <property type="molecule type" value="Genomic_DNA"/>
</dbReference>
<dbReference type="Proteomes" id="UP000494206">
    <property type="component" value="Unassembled WGS sequence"/>
</dbReference>
<evidence type="ECO:0000313" key="4">
    <source>
        <dbReference type="Proteomes" id="UP000494206"/>
    </source>
</evidence>
<evidence type="ECO:0000313" key="3">
    <source>
        <dbReference type="EMBL" id="CAB3401045.1"/>
    </source>
</evidence>
<keyword evidence="2" id="KW-0812">Transmembrane</keyword>
<feature type="region of interest" description="Disordered" evidence="1">
    <location>
        <begin position="1"/>
        <end position="46"/>
    </location>
</feature>
<feature type="transmembrane region" description="Helical" evidence="2">
    <location>
        <begin position="58"/>
        <end position="75"/>
    </location>
</feature>
<evidence type="ECO:0000256" key="2">
    <source>
        <dbReference type="SAM" id="Phobius"/>
    </source>
</evidence>